<gene>
    <name evidence="6" type="primary">hisC</name>
    <name evidence="8" type="ORF">CCALI_02390</name>
</gene>
<dbReference type="FunCoup" id="S0EWD3">
    <property type="interactions" value="393"/>
</dbReference>
<dbReference type="InterPro" id="IPR015422">
    <property type="entry name" value="PyrdxlP-dep_Trfase_small"/>
</dbReference>
<dbReference type="PANTHER" id="PTHR43643:SF3">
    <property type="entry name" value="HISTIDINOL-PHOSPHATE AMINOTRANSFERASE"/>
    <property type="match status" value="1"/>
</dbReference>
<evidence type="ECO:0000256" key="5">
    <source>
        <dbReference type="ARBA" id="ARBA00022898"/>
    </source>
</evidence>
<dbReference type="Gene3D" id="3.90.1150.10">
    <property type="entry name" value="Aspartate Aminotransferase, domain 1"/>
    <property type="match status" value="1"/>
</dbReference>
<name>S0EWD3_CHTCT</name>
<dbReference type="STRING" id="454171.CP488_01703"/>
<dbReference type="AlphaFoldDB" id="S0EWD3"/>
<evidence type="ECO:0000256" key="3">
    <source>
        <dbReference type="ARBA" id="ARBA00022576"/>
    </source>
</evidence>
<dbReference type="InParanoid" id="S0EWD3"/>
<dbReference type="SUPFAM" id="SSF53383">
    <property type="entry name" value="PLP-dependent transferases"/>
    <property type="match status" value="1"/>
</dbReference>
<dbReference type="Gene3D" id="3.40.640.10">
    <property type="entry name" value="Type I PLP-dependent aspartate aminotransferase-like (Major domain)"/>
    <property type="match status" value="1"/>
</dbReference>
<dbReference type="UniPathway" id="UPA00031">
    <property type="reaction ID" value="UER00012"/>
</dbReference>
<dbReference type="PATRIC" id="fig|1303518.3.peg.2487"/>
<feature type="modified residue" description="N6-(pyridoxal phosphate)lysine" evidence="6">
    <location>
        <position position="235"/>
    </location>
</feature>
<dbReference type="EMBL" id="HF951689">
    <property type="protein sequence ID" value="CCW36194.1"/>
    <property type="molecule type" value="Genomic_DNA"/>
</dbReference>
<dbReference type="InterPro" id="IPR001917">
    <property type="entry name" value="Aminotrans_II_pyridoxalP_BS"/>
</dbReference>
<evidence type="ECO:0000256" key="2">
    <source>
        <dbReference type="ARBA" id="ARBA00011738"/>
    </source>
</evidence>
<dbReference type="InterPro" id="IPR050106">
    <property type="entry name" value="HistidinolP_aminotransfase"/>
</dbReference>
<dbReference type="NCBIfam" id="TIGR01141">
    <property type="entry name" value="hisC"/>
    <property type="match status" value="1"/>
</dbReference>
<evidence type="ECO:0000313" key="8">
    <source>
        <dbReference type="EMBL" id="CCW36194.1"/>
    </source>
</evidence>
<evidence type="ECO:0000256" key="4">
    <source>
        <dbReference type="ARBA" id="ARBA00022679"/>
    </source>
</evidence>
<dbReference type="EC" id="2.6.1.9" evidence="6"/>
<reference evidence="9" key="1">
    <citation type="submission" date="2013-03" db="EMBL/GenBank/DDBJ databases">
        <title>Genome sequence of Chthonomonas calidirosea, the first sequenced genome from the Armatimonadetes phylum (formally candidate division OP10).</title>
        <authorList>
            <person name="Lee K.C.Y."/>
            <person name="Morgan X.C."/>
            <person name="Dunfield P.F."/>
            <person name="Tamas I."/>
            <person name="Houghton K.M."/>
            <person name="Vyssotski M."/>
            <person name="Ryan J.L.J."/>
            <person name="Lagutin K."/>
            <person name="McDonald I.R."/>
            <person name="Stott M.B."/>
        </authorList>
    </citation>
    <scope>NUCLEOTIDE SEQUENCE [LARGE SCALE GENOMIC DNA]</scope>
    <source>
        <strain evidence="9">DSM 23976 / ICMP 18418 / T49</strain>
    </source>
</reference>
<dbReference type="GO" id="GO:0004400">
    <property type="term" value="F:histidinol-phosphate transaminase activity"/>
    <property type="evidence" value="ECO:0007669"/>
    <property type="project" value="UniProtKB-UniRule"/>
</dbReference>
<dbReference type="InterPro" id="IPR015421">
    <property type="entry name" value="PyrdxlP-dep_Trfase_major"/>
</dbReference>
<keyword evidence="6" id="KW-0368">Histidine biosynthesis</keyword>
<keyword evidence="6" id="KW-0028">Amino-acid biosynthesis</keyword>
<evidence type="ECO:0000256" key="1">
    <source>
        <dbReference type="ARBA" id="ARBA00001933"/>
    </source>
</evidence>
<evidence type="ECO:0000259" key="7">
    <source>
        <dbReference type="Pfam" id="PF00155"/>
    </source>
</evidence>
<keyword evidence="4 6" id="KW-0808">Transferase</keyword>
<organism evidence="8 9">
    <name type="scientific">Chthonomonas calidirosea (strain DSM 23976 / ICMP 18418 / T49)</name>
    <dbReference type="NCBI Taxonomy" id="1303518"/>
    <lineage>
        <taxon>Bacteria</taxon>
        <taxon>Bacillati</taxon>
        <taxon>Armatimonadota</taxon>
        <taxon>Chthonomonadia</taxon>
        <taxon>Chthonomonadales</taxon>
        <taxon>Chthonomonadaceae</taxon>
        <taxon>Chthonomonas</taxon>
    </lineage>
</organism>
<keyword evidence="3 6" id="KW-0032">Aminotransferase</keyword>
<keyword evidence="9" id="KW-1185">Reference proteome</keyword>
<feature type="domain" description="Aminotransferase class I/classII large" evidence="7">
    <location>
        <begin position="41"/>
        <end position="368"/>
    </location>
</feature>
<comment type="pathway">
    <text evidence="6">Amino-acid biosynthesis; L-histidine biosynthesis; L-histidine from 5-phospho-alpha-D-ribose 1-diphosphate: step 7/9.</text>
</comment>
<comment type="catalytic activity">
    <reaction evidence="6">
        <text>L-histidinol phosphate + 2-oxoglutarate = 3-(imidazol-4-yl)-2-oxopropyl phosphate + L-glutamate</text>
        <dbReference type="Rhea" id="RHEA:23744"/>
        <dbReference type="ChEBI" id="CHEBI:16810"/>
        <dbReference type="ChEBI" id="CHEBI:29985"/>
        <dbReference type="ChEBI" id="CHEBI:57766"/>
        <dbReference type="ChEBI" id="CHEBI:57980"/>
        <dbReference type="EC" id="2.6.1.9"/>
    </reaction>
</comment>
<dbReference type="GO" id="GO:0000105">
    <property type="term" value="P:L-histidine biosynthetic process"/>
    <property type="evidence" value="ECO:0007669"/>
    <property type="project" value="UniProtKB-UniRule"/>
</dbReference>
<keyword evidence="5 6" id="KW-0663">Pyridoxal phosphate</keyword>
<dbReference type="PANTHER" id="PTHR43643">
    <property type="entry name" value="HISTIDINOL-PHOSPHATE AMINOTRANSFERASE 2"/>
    <property type="match status" value="1"/>
</dbReference>
<protein>
    <recommendedName>
        <fullName evidence="6">Histidinol-phosphate aminotransferase</fullName>
        <ecNumber evidence="6">2.6.1.9</ecNumber>
    </recommendedName>
    <alternativeName>
        <fullName evidence="6">Imidazole acetol-phosphate transaminase</fullName>
    </alternativeName>
</protein>
<comment type="cofactor">
    <cofactor evidence="1 6">
        <name>pyridoxal 5'-phosphate</name>
        <dbReference type="ChEBI" id="CHEBI:597326"/>
    </cofactor>
</comment>
<dbReference type="KEGG" id="ccz:CCALI_02390"/>
<dbReference type="HAMAP" id="MF_01023">
    <property type="entry name" value="HisC_aminotrans_2"/>
    <property type="match status" value="1"/>
</dbReference>
<comment type="subunit">
    <text evidence="2 6">Homodimer.</text>
</comment>
<comment type="similarity">
    <text evidence="6">Belongs to the class-II pyridoxal-phosphate-dependent aminotransferase family. Histidinol-phosphate aminotransferase subfamily.</text>
</comment>
<dbReference type="HOGENOM" id="CLU_017584_3_3_0"/>
<dbReference type="GO" id="GO:0030170">
    <property type="term" value="F:pyridoxal phosphate binding"/>
    <property type="evidence" value="ECO:0007669"/>
    <property type="project" value="InterPro"/>
</dbReference>
<dbReference type="InterPro" id="IPR015424">
    <property type="entry name" value="PyrdxlP-dep_Trfase"/>
</dbReference>
<dbReference type="eggNOG" id="COG0079">
    <property type="taxonomic scope" value="Bacteria"/>
</dbReference>
<dbReference type="Pfam" id="PF00155">
    <property type="entry name" value="Aminotran_1_2"/>
    <property type="match status" value="1"/>
</dbReference>
<dbReference type="Proteomes" id="UP000014227">
    <property type="component" value="Chromosome I"/>
</dbReference>
<dbReference type="RefSeq" id="WP_016483711.1">
    <property type="nucleotide sequence ID" value="NC_021487.1"/>
</dbReference>
<accession>S0EWD3</accession>
<sequence length="376" mass="41370">MSEPRSAIAHPLRVAENIAHLVPYVPGKPIEEVQRELGIQEVVKLASNENPLGPSPKALEAIAQMAPKLHLYPDISSRTLRLALAKKLDIAPESLVFGNGSDDIIHLLGVTFLEPGDEVIQADPSFVRYEAAAVLNKALCHKVPLTPDWGYDLEALLRAVTSRTRLVFIANPNNPTGTILSRSGIEALLDRLPEQAILVLDEAYYEYATGLPEYPECLDFVRNERNVVLLRTFSKAYGLAGLRIGYGIMRPEIAGWLERTREPFNVNLLAQTAAAAALEDEAFVAQTVAVNEEGKRTLYAAFEHLGLDYTPTYGNFIFVQVGRDGRAVADALLRRGVIVRFSPDFKSQTHLRVSIGTPAQNARFLEALPEALAEIK</sequence>
<dbReference type="CDD" id="cd00609">
    <property type="entry name" value="AAT_like"/>
    <property type="match status" value="1"/>
</dbReference>
<dbReference type="PROSITE" id="PS00599">
    <property type="entry name" value="AA_TRANSFER_CLASS_2"/>
    <property type="match status" value="1"/>
</dbReference>
<evidence type="ECO:0000313" key="9">
    <source>
        <dbReference type="Proteomes" id="UP000014227"/>
    </source>
</evidence>
<dbReference type="InterPro" id="IPR004839">
    <property type="entry name" value="Aminotransferase_I/II_large"/>
</dbReference>
<proteinExistence type="inferred from homology"/>
<dbReference type="InterPro" id="IPR005861">
    <property type="entry name" value="HisP_aminotrans"/>
</dbReference>
<evidence type="ECO:0000256" key="6">
    <source>
        <dbReference type="HAMAP-Rule" id="MF_01023"/>
    </source>
</evidence>